<proteinExistence type="predicted"/>
<dbReference type="EMBL" id="WEKT01000050">
    <property type="protein sequence ID" value="MZI95276.1"/>
    <property type="molecule type" value="Genomic_DNA"/>
</dbReference>
<dbReference type="Gene3D" id="1.20.58.250">
    <property type="entry name" value="DNA polymerase III-theta"/>
    <property type="match status" value="1"/>
</dbReference>
<dbReference type="Pfam" id="PF11686">
    <property type="entry name" value="DUF3283"/>
    <property type="match status" value="1"/>
</dbReference>
<protein>
    <submittedName>
        <fullName evidence="1">DUF3283 family protein</fullName>
    </submittedName>
</protein>
<reference evidence="1 2" key="1">
    <citation type="submission" date="2019-10" db="EMBL/GenBank/DDBJ databases">
        <title>Vibrio sp. nov. isolated from a shrimp pond.</title>
        <authorList>
            <person name="Gomez-Gil B."/>
            <person name="Enciso-Ibarra J."/>
            <person name="Enciso-Ibarra K."/>
            <person name="Bolan-Mejia C."/>
        </authorList>
    </citation>
    <scope>NUCLEOTIDE SEQUENCE [LARGE SCALE GENOMIC DNA]</scope>
    <source>
        <strain evidence="1 2">CAIM 722</strain>
    </source>
</reference>
<dbReference type="InterPro" id="IPR036745">
    <property type="entry name" value="PolIII_theta_sf"/>
</dbReference>
<sequence length="69" mass="8005">MSFNLALLDAKEKNKIELDKQASFIVWKMKQAKAGPEAISSQLKTIRSEEEREWFQSSVDKYKRVMGVL</sequence>
<dbReference type="SUPFAM" id="SSF46575">
    <property type="entry name" value="DNA polymerase III theta subunit-like"/>
    <property type="match status" value="1"/>
</dbReference>
<organism evidence="1 2">
    <name type="scientific">Vibrio eleionomae</name>
    <dbReference type="NCBI Taxonomy" id="2653505"/>
    <lineage>
        <taxon>Bacteria</taxon>
        <taxon>Pseudomonadati</taxon>
        <taxon>Pseudomonadota</taxon>
        <taxon>Gammaproteobacteria</taxon>
        <taxon>Vibrionales</taxon>
        <taxon>Vibrionaceae</taxon>
        <taxon>Vibrio</taxon>
    </lineage>
</organism>
<dbReference type="GO" id="GO:0003677">
    <property type="term" value="F:DNA binding"/>
    <property type="evidence" value="ECO:0007669"/>
    <property type="project" value="InterPro"/>
</dbReference>
<comment type="caution">
    <text evidence="1">The sequence shown here is derived from an EMBL/GenBank/DDBJ whole genome shotgun (WGS) entry which is preliminary data.</text>
</comment>
<dbReference type="GO" id="GO:0006260">
    <property type="term" value="P:DNA replication"/>
    <property type="evidence" value="ECO:0007669"/>
    <property type="project" value="InterPro"/>
</dbReference>
<evidence type="ECO:0000313" key="2">
    <source>
        <dbReference type="Proteomes" id="UP000462621"/>
    </source>
</evidence>
<dbReference type="Proteomes" id="UP000462621">
    <property type="component" value="Unassembled WGS sequence"/>
</dbReference>
<keyword evidence="2" id="KW-1185">Reference proteome</keyword>
<dbReference type="RefSeq" id="WP_161157756.1">
    <property type="nucleotide sequence ID" value="NZ_WEKT01000050.1"/>
</dbReference>
<dbReference type="InterPro" id="IPR021700">
    <property type="entry name" value="DUF3283"/>
</dbReference>
<accession>A0A7X4LNY6</accession>
<evidence type="ECO:0000313" key="1">
    <source>
        <dbReference type="EMBL" id="MZI95276.1"/>
    </source>
</evidence>
<gene>
    <name evidence="1" type="ORF">F9817_19055</name>
</gene>
<dbReference type="GO" id="GO:0003887">
    <property type="term" value="F:DNA-directed DNA polymerase activity"/>
    <property type="evidence" value="ECO:0007669"/>
    <property type="project" value="InterPro"/>
</dbReference>
<name>A0A7X4LNY6_9VIBR</name>
<dbReference type="AlphaFoldDB" id="A0A7X4LNY6"/>